<comment type="caution">
    <text evidence="2">The sequence shown here is derived from an EMBL/GenBank/DDBJ whole genome shotgun (WGS) entry which is preliminary data.</text>
</comment>
<evidence type="ECO:0000313" key="3">
    <source>
        <dbReference type="Proteomes" id="UP000195440"/>
    </source>
</evidence>
<name>A0A1Y3P5R4_9PSED</name>
<dbReference type="Proteomes" id="UP000195440">
    <property type="component" value="Unassembled WGS sequence"/>
</dbReference>
<keyword evidence="3" id="KW-1185">Reference proteome</keyword>
<accession>A0A1Y3P5R4</accession>
<sequence>MAPRKGYADRNNESVDMPVIDAQPPGTVKSEFKIPAGEPVAFVYNRDGCYNRFTFVPKPGADYELNASGSSDCTVSARQLSHGSEPSKPVPLGESEMCRFADNY</sequence>
<protein>
    <submittedName>
        <fullName evidence="2">Uncharacterized protein</fullName>
    </submittedName>
</protein>
<gene>
    <name evidence="2" type="ORF">AUC60_02865</name>
</gene>
<dbReference type="EMBL" id="LOHF01000002">
    <property type="protein sequence ID" value="OUM75160.1"/>
    <property type="molecule type" value="Genomic_DNA"/>
</dbReference>
<feature type="region of interest" description="Disordered" evidence="1">
    <location>
        <begin position="1"/>
        <end position="21"/>
    </location>
</feature>
<dbReference type="AlphaFoldDB" id="A0A1Y3P5R4"/>
<organism evidence="2 3">
    <name type="scientific">Pseudomonas caspiana</name>
    <dbReference type="NCBI Taxonomy" id="1451454"/>
    <lineage>
        <taxon>Bacteria</taxon>
        <taxon>Pseudomonadati</taxon>
        <taxon>Pseudomonadota</taxon>
        <taxon>Gammaproteobacteria</taxon>
        <taxon>Pseudomonadales</taxon>
        <taxon>Pseudomonadaceae</taxon>
        <taxon>Pseudomonas</taxon>
    </lineage>
</organism>
<evidence type="ECO:0000313" key="2">
    <source>
        <dbReference type="EMBL" id="OUM75160.1"/>
    </source>
</evidence>
<proteinExistence type="predicted"/>
<feature type="compositionally biased region" description="Basic and acidic residues" evidence="1">
    <location>
        <begin position="1"/>
        <end position="13"/>
    </location>
</feature>
<evidence type="ECO:0000256" key="1">
    <source>
        <dbReference type="SAM" id="MobiDB-lite"/>
    </source>
</evidence>
<reference evidence="2 3" key="1">
    <citation type="journal article" date="2017" name="Syst. Appl. Microbiol.">
        <title>Pseudomonas caspiana sp. nov., a citrus pathogen in the Pseudomonas syringae phylogenetic group.</title>
        <authorList>
            <person name="Busquets A."/>
            <person name="Gomila M."/>
            <person name="Beiki F."/>
            <person name="Mulet M."/>
            <person name="Rahimian H."/>
            <person name="Garcia-Valdes E."/>
            <person name="Lalucat J."/>
        </authorList>
    </citation>
    <scope>NUCLEOTIDE SEQUENCE [LARGE SCALE GENOMIC DNA]</scope>
    <source>
        <strain evidence="2 3">FBF102</strain>
    </source>
</reference>